<dbReference type="GO" id="GO:0016616">
    <property type="term" value="F:oxidoreductase activity, acting on the CH-OH group of donors, NAD or NADP as acceptor"/>
    <property type="evidence" value="ECO:0007669"/>
    <property type="project" value="TreeGrafter"/>
</dbReference>
<evidence type="ECO:0000256" key="1">
    <source>
        <dbReference type="ARBA" id="ARBA00006484"/>
    </source>
</evidence>
<dbReference type="PRINTS" id="PR00081">
    <property type="entry name" value="GDHRDH"/>
</dbReference>
<dbReference type="CDD" id="cd05233">
    <property type="entry name" value="SDR_c"/>
    <property type="match status" value="1"/>
</dbReference>
<reference evidence="4 5" key="1">
    <citation type="submission" date="2017-09" db="EMBL/GenBank/DDBJ databases">
        <title>Large-scale bioinformatics analysis of Bacillus genomes uncovers conserved roles of natural products in bacterial physiology.</title>
        <authorList>
            <consortium name="Agbiome Team Llc"/>
            <person name="Bleich R.M."/>
            <person name="Grubbs K.J."/>
            <person name="Santa Maria K.C."/>
            <person name="Allen S.E."/>
            <person name="Farag S."/>
            <person name="Shank E.A."/>
            <person name="Bowers A."/>
        </authorList>
    </citation>
    <scope>NUCLEOTIDE SEQUENCE [LARGE SCALE GENOMIC DNA]</scope>
    <source>
        <strain evidence="4 5">AFS022681</strain>
    </source>
</reference>
<dbReference type="InterPro" id="IPR002347">
    <property type="entry name" value="SDR_fam"/>
</dbReference>
<comment type="similarity">
    <text evidence="1 3">Belongs to the short-chain dehydrogenases/reductases (SDR) family.</text>
</comment>
<dbReference type="SUPFAM" id="SSF51735">
    <property type="entry name" value="NAD(P)-binding Rossmann-fold domains"/>
    <property type="match status" value="1"/>
</dbReference>
<name>A0A2A8ZR40_BACCE</name>
<dbReference type="RefSeq" id="WP_098344076.1">
    <property type="nucleotide sequence ID" value="NZ_NTRR01000083.1"/>
</dbReference>
<dbReference type="AlphaFoldDB" id="A0A2A8ZR40"/>
<dbReference type="EMBL" id="NTRR01000083">
    <property type="protein sequence ID" value="PFE07735.1"/>
    <property type="molecule type" value="Genomic_DNA"/>
</dbReference>
<dbReference type="GO" id="GO:0008206">
    <property type="term" value="P:bile acid metabolic process"/>
    <property type="evidence" value="ECO:0007669"/>
    <property type="project" value="UniProtKB-ARBA"/>
</dbReference>
<dbReference type="PROSITE" id="PS00061">
    <property type="entry name" value="ADH_SHORT"/>
    <property type="match status" value="1"/>
</dbReference>
<sequence length="274" mass="30219">MEENRKVAIVTGGASGIGRAICNELTSQNVFVIIGDINEQQGKAFEAKLNQDVLTSRFVYLNVTDYNCVEHVIKEIHEKFGRLDYLFNNAGISMYGELYDMSIENWKEVVDINLWGVINGTQIGYKIMKEQGFGHIVNTASAAGLGPSPVASAYSATKHAIVGLTTSLHYEAEEFGVKVSVLCPAFVDTPIFDSSKAINIDKAAMTKQMKKHKMMSPQKLAKVAINGVHKNKPIICPMPLRKTMDIIFTIFPSLQNALARFVCKVVREARSPSS</sequence>
<dbReference type="InterPro" id="IPR036291">
    <property type="entry name" value="NAD(P)-bd_dom_sf"/>
</dbReference>
<proteinExistence type="inferred from homology"/>
<evidence type="ECO:0000256" key="3">
    <source>
        <dbReference type="RuleBase" id="RU000363"/>
    </source>
</evidence>
<dbReference type="InterPro" id="IPR020904">
    <property type="entry name" value="Sc_DH/Rdtase_CS"/>
</dbReference>
<dbReference type="Gene3D" id="3.40.50.720">
    <property type="entry name" value="NAD(P)-binding Rossmann-like Domain"/>
    <property type="match status" value="1"/>
</dbReference>
<evidence type="ECO:0000256" key="2">
    <source>
        <dbReference type="ARBA" id="ARBA00023002"/>
    </source>
</evidence>
<evidence type="ECO:0000313" key="5">
    <source>
        <dbReference type="Proteomes" id="UP000220032"/>
    </source>
</evidence>
<dbReference type="Pfam" id="PF00106">
    <property type="entry name" value="adh_short"/>
    <property type="match status" value="1"/>
</dbReference>
<keyword evidence="2" id="KW-0560">Oxidoreductase</keyword>
<dbReference type="PANTHER" id="PTHR44229">
    <property type="entry name" value="15-HYDROXYPROSTAGLANDIN DEHYDROGENASE [NAD(+)]"/>
    <property type="match status" value="1"/>
</dbReference>
<organism evidence="4 5">
    <name type="scientific">Bacillus cereus</name>
    <dbReference type="NCBI Taxonomy" id="1396"/>
    <lineage>
        <taxon>Bacteria</taxon>
        <taxon>Bacillati</taxon>
        <taxon>Bacillota</taxon>
        <taxon>Bacilli</taxon>
        <taxon>Bacillales</taxon>
        <taxon>Bacillaceae</taxon>
        <taxon>Bacillus</taxon>
        <taxon>Bacillus cereus group</taxon>
    </lineage>
</organism>
<comment type="caution">
    <text evidence="4">The sequence shown here is derived from an EMBL/GenBank/DDBJ whole genome shotgun (WGS) entry which is preliminary data.</text>
</comment>
<dbReference type="Proteomes" id="UP000220032">
    <property type="component" value="Unassembled WGS sequence"/>
</dbReference>
<evidence type="ECO:0000313" key="4">
    <source>
        <dbReference type="EMBL" id="PFE07735.1"/>
    </source>
</evidence>
<dbReference type="FunFam" id="3.40.50.720:FF:000084">
    <property type="entry name" value="Short-chain dehydrogenase reductase"/>
    <property type="match status" value="1"/>
</dbReference>
<dbReference type="PRINTS" id="PR00080">
    <property type="entry name" value="SDRFAMILY"/>
</dbReference>
<dbReference type="GO" id="GO:0005737">
    <property type="term" value="C:cytoplasm"/>
    <property type="evidence" value="ECO:0007669"/>
    <property type="project" value="TreeGrafter"/>
</dbReference>
<accession>A0A2A8ZR40</accession>
<dbReference type="PANTHER" id="PTHR44229:SF4">
    <property type="entry name" value="15-HYDROXYPROSTAGLANDIN DEHYDROGENASE [NAD(+)]"/>
    <property type="match status" value="1"/>
</dbReference>
<gene>
    <name evidence="4" type="ORF">CN307_30560</name>
</gene>
<protein>
    <submittedName>
        <fullName evidence="4">Oxidoreductase</fullName>
    </submittedName>
</protein>